<evidence type="ECO:0000313" key="1">
    <source>
        <dbReference type="EMBL" id="MBM7797887.1"/>
    </source>
</evidence>
<name>A0ABS2RH80_9ACTN</name>
<dbReference type="PANTHER" id="PTHR20883:SF46">
    <property type="entry name" value="PHYTANOYL-COA HYDROXYLASE"/>
    <property type="match status" value="1"/>
</dbReference>
<reference evidence="1 2" key="1">
    <citation type="submission" date="2021-01" db="EMBL/GenBank/DDBJ databases">
        <title>Sequencing the genomes of 1000 actinobacteria strains.</title>
        <authorList>
            <person name="Klenk H.-P."/>
        </authorList>
    </citation>
    <scope>NUCLEOTIDE SEQUENCE [LARGE SCALE GENOMIC DNA]</scope>
    <source>
        <strain evidence="1 2">DSM 18662</strain>
    </source>
</reference>
<evidence type="ECO:0008006" key="3">
    <source>
        <dbReference type="Google" id="ProtNLM"/>
    </source>
</evidence>
<dbReference type="Gene3D" id="2.60.120.620">
    <property type="entry name" value="q2cbj1_9rhob like domain"/>
    <property type="match status" value="1"/>
</dbReference>
<accession>A0ABS2RH80</accession>
<dbReference type="EMBL" id="JAFBCF010000001">
    <property type="protein sequence ID" value="MBM7797887.1"/>
    <property type="molecule type" value="Genomic_DNA"/>
</dbReference>
<dbReference type="SUPFAM" id="SSF51197">
    <property type="entry name" value="Clavaminate synthase-like"/>
    <property type="match status" value="1"/>
</dbReference>
<dbReference type="Pfam" id="PF05721">
    <property type="entry name" value="PhyH"/>
    <property type="match status" value="1"/>
</dbReference>
<organism evidence="1 2">
    <name type="scientific">Microlunatus panaciterrae</name>
    <dbReference type="NCBI Taxonomy" id="400768"/>
    <lineage>
        <taxon>Bacteria</taxon>
        <taxon>Bacillati</taxon>
        <taxon>Actinomycetota</taxon>
        <taxon>Actinomycetes</taxon>
        <taxon>Propionibacteriales</taxon>
        <taxon>Propionibacteriaceae</taxon>
        <taxon>Microlunatus</taxon>
    </lineage>
</organism>
<dbReference type="Proteomes" id="UP000704762">
    <property type="component" value="Unassembled WGS sequence"/>
</dbReference>
<keyword evidence="2" id="KW-1185">Reference proteome</keyword>
<proteinExistence type="predicted"/>
<evidence type="ECO:0000313" key="2">
    <source>
        <dbReference type="Proteomes" id="UP000704762"/>
    </source>
</evidence>
<gene>
    <name evidence="1" type="ORF">JOE57_000808</name>
</gene>
<sequence length="293" mass="32704">MSVDRPVEEDDVVEQLMPGSADIEHFRTKGWWVSPPILDEAVLEDALRGAARIYRGEFDQPLPDGRTHVGWQPSDGDVLRKNDHASLLVRELRGVTMSRVIGAVAARLTGADGIRLWHDQLLYKPTTTAQATPADVRPHVGWHTDRQYWQSASSASMLTAWVPFHEVRSEHGPVMFVDGSHLWDDVTGDFWDPDLGSLTRLAADRETHVSEALVPRGGVSFHHCRTIHGSGTNTSGEPRRAIAVHLQDAPNRFRHHRLPDSTMARHGLDSLVRRTVDGDPDYSDPAICPLLWP</sequence>
<dbReference type="PANTHER" id="PTHR20883">
    <property type="entry name" value="PHYTANOYL-COA DIOXYGENASE DOMAIN CONTAINING 1"/>
    <property type="match status" value="1"/>
</dbReference>
<dbReference type="RefSeq" id="WP_204916516.1">
    <property type="nucleotide sequence ID" value="NZ_BAAAQP010000011.1"/>
</dbReference>
<protein>
    <recommendedName>
        <fullName evidence="3">Phytanoyl-CoA dioxygenase (PhyH)</fullName>
    </recommendedName>
</protein>
<comment type="caution">
    <text evidence="1">The sequence shown here is derived from an EMBL/GenBank/DDBJ whole genome shotgun (WGS) entry which is preliminary data.</text>
</comment>
<dbReference type="InterPro" id="IPR008775">
    <property type="entry name" value="Phytyl_CoA_dOase-like"/>
</dbReference>